<evidence type="ECO:0000313" key="3">
    <source>
        <dbReference type="EMBL" id="RHY32296.1"/>
    </source>
</evidence>
<keyword evidence="2" id="KW-0812">Transmembrane</keyword>
<dbReference type="Proteomes" id="UP000285060">
    <property type="component" value="Unassembled WGS sequence"/>
</dbReference>
<evidence type="ECO:0000313" key="4">
    <source>
        <dbReference type="Proteomes" id="UP000285060"/>
    </source>
</evidence>
<feature type="transmembrane region" description="Helical" evidence="2">
    <location>
        <begin position="45"/>
        <end position="68"/>
    </location>
</feature>
<dbReference type="VEuPathDB" id="FungiDB:H310_10949"/>
<dbReference type="GO" id="GO:0070072">
    <property type="term" value="P:vacuolar proton-transporting V-type ATPase complex assembly"/>
    <property type="evidence" value="ECO:0007669"/>
    <property type="project" value="InterPro"/>
</dbReference>
<gene>
    <name evidence="3" type="ORF">DYB32_002674</name>
</gene>
<comment type="caution">
    <text evidence="3">The sequence shown here is derived from an EMBL/GenBank/DDBJ whole genome shotgun (WGS) entry which is preliminary data.</text>
</comment>
<dbReference type="PANTHER" id="PTHR28251">
    <property type="entry name" value="V-TYPE ATPASE ASSEMBLY FACTOR PKR1"/>
    <property type="match status" value="1"/>
</dbReference>
<accession>A0A418B2M1</accession>
<name>A0A418B2M1_9STRA</name>
<sequence>MVPFQVQQVIRIPVHHDGPSLDLATMGVFADAVKSALEPGTGDKFVIAVNAVLVTLLLVIGLTIWTGIEDSIHMFVFLFLAVGLTLSINWFIMEARSLQAQGKLQWGADDSATTNEAKQQELKKTD</sequence>
<keyword evidence="2" id="KW-0472">Membrane</keyword>
<dbReference type="AlphaFoldDB" id="A0A418B2M1"/>
<dbReference type="GO" id="GO:0005789">
    <property type="term" value="C:endoplasmic reticulum membrane"/>
    <property type="evidence" value="ECO:0007669"/>
    <property type="project" value="TreeGrafter"/>
</dbReference>
<evidence type="ECO:0000256" key="2">
    <source>
        <dbReference type="SAM" id="Phobius"/>
    </source>
</evidence>
<evidence type="ECO:0000256" key="1">
    <source>
        <dbReference type="SAM" id="MobiDB-lite"/>
    </source>
</evidence>
<reference evidence="3 4" key="1">
    <citation type="submission" date="2018-08" db="EMBL/GenBank/DDBJ databases">
        <title>Aphanomyces genome sequencing and annotation.</title>
        <authorList>
            <person name="Minardi D."/>
            <person name="Oidtmann B."/>
            <person name="Van Der Giezen M."/>
            <person name="Studholme D.J."/>
        </authorList>
    </citation>
    <scope>NUCLEOTIDE SEQUENCE [LARGE SCALE GENOMIC DNA]</scope>
    <source>
        <strain evidence="3 4">NJM0002</strain>
    </source>
</reference>
<keyword evidence="2" id="KW-1133">Transmembrane helix</keyword>
<protein>
    <submittedName>
        <fullName evidence="3">Uncharacterized protein</fullName>
    </submittedName>
</protein>
<organism evidence="3 4">
    <name type="scientific">Aphanomyces invadans</name>
    <dbReference type="NCBI Taxonomy" id="157072"/>
    <lineage>
        <taxon>Eukaryota</taxon>
        <taxon>Sar</taxon>
        <taxon>Stramenopiles</taxon>
        <taxon>Oomycota</taxon>
        <taxon>Saprolegniomycetes</taxon>
        <taxon>Saprolegniales</taxon>
        <taxon>Verrucalvaceae</taxon>
        <taxon>Aphanomyces</taxon>
    </lineage>
</organism>
<feature type="transmembrane region" description="Helical" evidence="2">
    <location>
        <begin position="74"/>
        <end position="93"/>
    </location>
</feature>
<feature type="region of interest" description="Disordered" evidence="1">
    <location>
        <begin position="107"/>
        <end position="126"/>
    </location>
</feature>
<dbReference type="EMBL" id="QUSY01000146">
    <property type="protein sequence ID" value="RHY32296.1"/>
    <property type="molecule type" value="Genomic_DNA"/>
</dbReference>
<dbReference type="Pfam" id="PF08636">
    <property type="entry name" value="Pkr1"/>
    <property type="match status" value="1"/>
</dbReference>
<dbReference type="PANTHER" id="PTHR28251:SF1">
    <property type="entry name" value="V-TYPE ATPASE ASSEMBLY FACTOR PKR1"/>
    <property type="match status" value="1"/>
</dbReference>
<proteinExistence type="predicted"/>
<keyword evidence="4" id="KW-1185">Reference proteome</keyword>
<dbReference type="InterPro" id="IPR013945">
    <property type="entry name" value="Pkr1"/>
</dbReference>